<evidence type="ECO:0000313" key="1">
    <source>
        <dbReference type="EMBL" id="PZO34378.1"/>
    </source>
</evidence>
<reference evidence="1 2" key="2">
    <citation type="submission" date="2018-06" db="EMBL/GenBank/DDBJ databases">
        <title>Metagenomic assembly of (sub)arctic Cyanobacteria and their associated microbiome from non-axenic cultures.</title>
        <authorList>
            <person name="Baurain D."/>
        </authorList>
    </citation>
    <scope>NUCLEOTIDE SEQUENCE [LARGE SCALE GENOMIC DNA]</scope>
    <source>
        <strain evidence="1">ULC041bin1</strain>
    </source>
</reference>
<organism evidence="1 2">
    <name type="scientific">Shackletoniella antarctica</name>
    <dbReference type="NCBI Taxonomy" id="268115"/>
    <lineage>
        <taxon>Bacteria</taxon>
        <taxon>Bacillati</taxon>
        <taxon>Cyanobacteriota</taxon>
        <taxon>Cyanophyceae</taxon>
        <taxon>Oculatellales</taxon>
        <taxon>Oculatellaceae</taxon>
        <taxon>Shackletoniella</taxon>
    </lineage>
</organism>
<evidence type="ECO:0000313" key="2">
    <source>
        <dbReference type="Proteomes" id="UP000249081"/>
    </source>
</evidence>
<sequence length="73" mass="8107">MQVQLELPDSVNIDSGYVKEALMAVLYSTGKLSAHQACQILNMTRRSFDEMLPHYGFSALVDSDDNLDIELSA</sequence>
<dbReference type="InterPro" id="IPR005368">
    <property type="entry name" value="UPF0175"/>
</dbReference>
<name>A0A2W4XSL1_9CYAN</name>
<dbReference type="Pfam" id="PF03683">
    <property type="entry name" value="UPF0175"/>
    <property type="match status" value="1"/>
</dbReference>
<reference evidence="2" key="1">
    <citation type="submission" date="2018-04" db="EMBL/GenBank/DDBJ databases">
        <authorList>
            <person name="Cornet L."/>
        </authorList>
    </citation>
    <scope>NUCLEOTIDE SEQUENCE [LARGE SCALE GENOMIC DNA]</scope>
</reference>
<comment type="caution">
    <text evidence="1">The sequence shown here is derived from an EMBL/GenBank/DDBJ whole genome shotgun (WGS) entry which is preliminary data.</text>
</comment>
<protein>
    <submittedName>
        <fullName evidence="1">Uncharacterized protein</fullName>
    </submittedName>
</protein>
<gene>
    <name evidence="1" type="ORF">DCF17_20505</name>
</gene>
<dbReference type="EMBL" id="QBMN01000209">
    <property type="protein sequence ID" value="PZO34378.1"/>
    <property type="molecule type" value="Genomic_DNA"/>
</dbReference>
<dbReference type="AlphaFoldDB" id="A0A2W4XSL1"/>
<proteinExistence type="predicted"/>
<dbReference type="Proteomes" id="UP000249081">
    <property type="component" value="Unassembled WGS sequence"/>
</dbReference>
<accession>A0A2W4XSL1</accession>